<accession>A0A8D8TRT2</accession>
<name>A0A8D8TRT2_9HEMI</name>
<organism evidence="1">
    <name type="scientific">Cacopsylla melanoneura</name>
    <dbReference type="NCBI Taxonomy" id="428564"/>
    <lineage>
        <taxon>Eukaryota</taxon>
        <taxon>Metazoa</taxon>
        <taxon>Ecdysozoa</taxon>
        <taxon>Arthropoda</taxon>
        <taxon>Hexapoda</taxon>
        <taxon>Insecta</taxon>
        <taxon>Pterygota</taxon>
        <taxon>Neoptera</taxon>
        <taxon>Paraneoptera</taxon>
        <taxon>Hemiptera</taxon>
        <taxon>Sternorrhyncha</taxon>
        <taxon>Psylloidea</taxon>
        <taxon>Psyllidae</taxon>
        <taxon>Psyllinae</taxon>
        <taxon>Cacopsylla</taxon>
    </lineage>
</organism>
<proteinExistence type="predicted"/>
<reference evidence="1" key="1">
    <citation type="submission" date="2021-05" db="EMBL/GenBank/DDBJ databases">
        <authorList>
            <person name="Alioto T."/>
            <person name="Alioto T."/>
            <person name="Gomez Garrido J."/>
        </authorList>
    </citation>
    <scope>NUCLEOTIDE SEQUENCE</scope>
</reference>
<sequence>MGKSLAMLYLNSCDITFCDYNMMTLVLTLINMFTLRNHKFFDVINILSGEVHIMINSCNLYNMIFLKDIPHHYILNAFVCVLKMNLSHRQTTSIKCWRYIGDPEISTRLNK</sequence>
<dbReference type="EMBL" id="HBUF01309418">
    <property type="protein sequence ID" value="CAG6692844.1"/>
    <property type="molecule type" value="Transcribed_RNA"/>
</dbReference>
<evidence type="ECO:0000313" key="1">
    <source>
        <dbReference type="EMBL" id="CAG6692844.1"/>
    </source>
</evidence>
<dbReference type="AlphaFoldDB" id="A0A8D8TRT2"/>
<protein>
    <submittedName>
        <fullName evidence="1">Uncharacterized protein</fullName>
    </submittedName>
</protein>